<dbReference type="EMBL" id="SUMC01000025">
    <property type="protein sequence ID" value="TKA09030.1"/>
    <property type="molecule type" value="Genomic_DNA"/>
</dbReference>
<gene>
    <name evidence="1" type="ORF">FCI23_24760</name>
</gene>
<dbReference type="AlphaFoldDB" id="A0A4U0SH90"/>
<organism evidence="1 2">
    <name type="scientific">Actinacidiphila oryziradicis</name>
    <dbReference type="NCBI Taxonomy" id="2571141"/>
    <lineage>
        <taxon>Bacteria</taxon>
        <taxon>Bacillati</taxon>
        <taxon>Actinomycetota</taxon>
        <taxon>Actinomycetes</taxon>
        <taxon>Kitasatosporales</taxon>
        <taxon>Streptomycetaceae</taxon>
        <taxon>Actinacidiphila</taxon>
    </lineage>
</organism>
<dbReference type="RefSeq" id="WP_136726128.1">
    <property type="nucleotide sequence ID" value="NZ_SUMC01000025.1"/>
</dbReference>
<protein>
    <submittedName>
        <fullName evidence="1">SRPBCC domain-containing protein</fullName>
    </submittedName>
</protein>
<dbReference type="OrthoDB" id="8417725at2"/>
<accession>A0A4U0SH90</accession>
<evidence type="ECO:0000313" key="1">
    <source>
        <dbReference type="EMBL" id="TKA09030.1"/>
    </source>
</evidence>
<dbReference type="Proteomes" id="UP000305778">
    <property type="component" value="Unassembled WGS sequence"/>
</dbReference>
<evidence type="ECO:0000313" key="2">
    <source>
        <dbReference type="Proteomes" id="UP000305778"/>
    </source>
</evidence>
<dbReference type="InterPro" id="IPR023393">
    <property type="entry name" value="START-like_dom_sf"/>
</dbReference>
<dbReference type="SUPFAM" id="SSF55961">
    <property type="entry name" value="Bet v1-like"/>
    <property type="match status" value="1"/>
</dbReference>
<proteinExistence type="predicted"/>
<keyword evidence="2" id="KW-1185">Reference proteome</keyword>
<dbReference type="Gene3D" id="3.30.530.20">
    <property type="match status" value="1"/>
</dbReference>
<reference evidence="1 2" key="1">
    <citation type="submission" date="2019-04" db="EMBL/GenBank/DDBJ databases">
        <title>Streptomyces oryziradicis sp. nov., a novel actinomycete isolated from rhizosphere soil of rice (Oryza sativa L.).</title>
        <authorList>
            <person name="Li C."/>
        </authorList>
    </citation>
    <scope>NUCLEOTIDE SEQUENCE [LARGE SCALE GENOMIC DNA]</scope>
    <source>
        <strain evidence="1 2">NEAU-C40</strain>
    </source>
</reference>
<name>A0A4U0SH90_9ACTN</name>
<sequence>MSKEFEIKREGELHTTPEEYWDAITTGTGGWLWPMEFEPREGGAAAFGGTVTVWEPPHHFVTRVEGENGWFNQLEHVIEGRDGGTTWFRYVHSGIFGDDWDNQYDGADKHTDFYLHTLRQYLTYFSRCPVAYVATDGPDASKAPDAFQVLRDELGLGADVAQDDSVRVTLPGIEPLDVVVDYLTPEFIGLRTDEGLYRFFGRNAFGAPIGIALHLFADGVDQDKVRLTWQSWLNGVFAQS</sequence>
<comment type="caution">
    <text evidence="1">The sequence shown here is derived from an EMBL/GenBank/DDBJ whole genome shotgun (WGS) entry which is preliminary data.</text>
</comment>